<dbReference type="GO" id="GO:0046491">
    <property type="term" value="P:L-methylmalonyl-CoA metabolic process"/>
    <property type="evidence" value="ECO:0007669"/>
    <property type="project" value="TreeGrafter"/>
</dbReference>
<evidence type="ECO:0000259" key="3">
    <source>
        <dbReference type="PROSITE" id="PS51819"/>
    </source>
</evidence>
<dbReference type="InterPro" id="IPR051785">
    <property type="entry name" value="MMCE/EMCE_epimerase"/>
</dbReference>
<dbReference type="AlphaFoldDB" id="A0A1X9NDG9"/>
<dbReference type="STRING" id="716816.BST96_19455"/>
<accession>A0A1X9NDG9</accession>
<dbReference type="SUPFAM" id="SSF54593">
    <property type="entry name" value="Glyoxalase/Bleomycin resistance protein/Dihydroxybiphenyl dioxygenase"/>
    <property type="match status" value="1"/>
</dbReference>
<dbReference type="Proteomes" id="UP000193450">
    <property type="component" value="Chromosome"/>
</dbReference>
<organism evidence="4 5">
    <name type="scientific">Oceanicoccus sagamiensis</name>
    <dbReference type="NCBI Taxonomy" id="716816"/>
    <lineage>
        <taxon>Bacteria</taxon>
        <taxon>Pseudomonadati</taxon>
        <taxon>Pseudomonadota</taxon>
        <taxon>Gammaproteobacteria</taxon>
        <taxon>Cellvibrionales</taxon>
        <taxon>Spongiibacteraceae</taxon>
        <taxon>Oceanicoccus</taxon>
    </lineage>
</organism>
<dbReference type="EMBL" id="CP019343">
    <property type="protein sequence ID" value="ARN76080.1"/>
    <property type="molecule type" value="Genomic_DNA"/>
</dbReference>
<dbReference type="PANTHER" id="PTHR43048">
    <property type="entry name" value="METHYLMALONYL-COA EPIMERASE"/>
    <property type="match status" value="1"/>
</dbReference>
<keyword evidence="2" id="KW-0479">Metal-binding</keyword>
<sequence length="136" mass="14970">MIVALDHVAIAVPDLEASIKRFMEDFGLTFEGTEDVEAAKTSTAFFPLPPTSIELVHPLRGEGPIAKYLEKKGGGMHHLCFRTDNIEEDIARLKEKGYQFLSDGPSNGAHNSKVIFIHPKSCDGVLIELNQPGEEH</sequence>
<dbReference type="Pfam" id="PF13669">
    <property type="entry name" value="Glyoxalase_4"/>
    <property type="match status" value="1"/>
</dbReference>
<protein>
    <submittedName>
        <fullName evidence="4">Methylmalonyl-CoA epimerase</fullName>
    </submittedName>
</protein>
<dbReference type="InterPro" id="IPR037523">
    <property type="entry name" value="VOC_core"/>
</dbReference>
<feature type="domain" description="VOC" evidence="3">
    <location>
        <begin position="4"/>
        <end position="132"/>
    </location>
</feature>
<evidence type="ECO:0000256" key="2">
    <source>
        <dbReference type="ARBA" id="ARBA00022723"/>
    </source>
</evidence>
<dbReference type="KEGG" id="osg:BST96_19455"/>
<dbReference type="InterPro" id="IPR029068">
    <property type="entry name" value="Glyas_Bleomycin-R_OHBP_Dase"/>
</dbReference>
<dbReference type="PROSITE" id="PS51819">
    <property type="entry name" value="VOC"/>
    <property type="match status" value="1"/>
</dbReference>
<dbReference type="CDD" id="cd07249">
    <property type="entry name" value="MMCE"/>
    <property type="match status" value="1"/>
</dbReference>
<dbReference type="OrthoDB" id="9788468at2"/>
<dbReference type="GO" id="GO:0004493">
    <property type="term" value="F:methylmalonyl-CoA epimerase activity"/>
    <property type="evidence" value="ECO:0007669"/>
    <property type="project" value="TreeGrafter"/>
</dbReference>
<dbReference type="InterPro" id="IPR017515">
    <property type="entry name" value="MeMalonyl-CoA_epimerase"/>
</dbReference>
<evidence type="ECO:0000256" key="1">
    <source>
        <dbReference type="ARBA" id="ARBA00009308"/>
    </source>
</evidence>
<dbReference type="RefSeq" id="WP_085760282.1">
    <property type="nucleotide sequence ID" value="NZ_CP019343.1"/>
</dbReference>
<name>A0A1X9NDG9_9GAMM</name>
<comment type="similarity">
    <text evidence="1">Belongs to the methylmalonyl-CoA epimerase family.</text>
</comment>
<gene>
    <name evidence="4" type="ORF">BST96_19455</name>
</gene>
<dbReference type="Gene3D" id="3.10.180.10">
    <property type="entry name" value="2,3-Dihydroxybiphenyl 1,2-Dioxygenase, domain 1"/>
    <property type="match status" value="1"/>
</dbReference>
<proteinExistence type="inferred from homology"/>
<dbReference type="GO" id="GO:0046872">
    <property type="term" value="F:metal ion binding"/>
    <property type="evidence" value="ECO:0007669"/>
    <property type="project" value="UniProtKB-KW"/>
</dbReference>
<reference evidence="4 5" key="1">
    <citation type="submission" date="2016-11" db="EMBL/GenBank/DDBJ databases">
        <title>Trade-off between light-utilization and light-protection in marine flavobacteria.</title>
        <authorList>
            <person name="Kumagai Y."/>
        </authorList>
    </citation>
    <scope>NUCLEOTIDE SEQUENCE [LARGE SCALE GENOMIC DNA]</scope>
    <source>
        <strain evidence="4 5">NBRC 107125</strain>
    </source>
</reference>
<dbReference type="NCBIfam" id="TIGR03081">
    <property type="entry name" value="metmalonyl_epim"/>
    <property type="match status" value="1"/>
</dbReference>
<evidence type="ECO:0000313" key="4">
    <source>
        <dbReference type="EMBL" id="ARN76080.1"/>
    </source>
</evidence>
<evidence type="ECO:0000313" key="5">
    <source>
        <dbReference type="Proteomes" id="UP000193450"/>
    </source>
</evidence>
<keyword evidence="5" id="KW-1185">Reference proteome</keyword>
<dbReference type="PANTHER" id="PTHR43048:SF3">
    <property type="entry name" value="METHYLMALONYL-COA EPIMERASE, MITOCHONDRIAL"/>
    <property type="match status" value="1"/>
</dbReference>